<evidence type="ECO:0000256" key="1">
    <source>
        <dbReference type="ARBA" id="ARBA00004173"/>
    </source>
</evidence>
<keyword evidence="3" id="KW-0809">Transit peptide</keyword>
<keyword evidence="10" id="KW-1185">Reference proteome</keyword>
<comment type="subcellular location">
    <subcellularLocation>
        <location evidence="1">Mitochondrion</location>
    </subcellularLocation>
</comment>
<gene>
    <name evidence="9" type="ORF">EV44_g4737</name>
</gene>
<feature type="compositionally biased region" description="Basic and acidic residues" evidence="8">
    <location>
        <begin position="145"/>
        <end position="162"/>
    </location>
</feature>
<dbReference type="EMBL" id="JNVN01001836">
    <property type="protein sequence ID" value="KHJ32754.1"/>
    <property type="molecule type" value="Genomic_DNA"/>
</dbReference>
<evidence type="ECO:0000313" key="10">
    <source>
        <dbReference type="Proteomes" id="UP000030854"/>
    </source>
</evidence>
<evidence type="ECO:0000256" key="6">
    <source>
        <dbReference type="ARBA" id="ARBA00023274"/>
    </source>
</evidence>
<dbReference type="HOGENOM" id="CLU_046315_1_0_1"/>
<organism evidence="9 10">
    <name type="scientific">Uncinula necator</name>
    <name type="common">Grape powdery mildew</name>
    <dbReference type="NCBI Taxonomy" id="52586"/>
    <lineage>
        <taxon>Eukaryota</taxon>
        <taxon>Fungi</taxon>
        <taxon>Dikarya</taxon>
        <taxon>Ascomycota</taxon>
        <taxon>Pezizomycotina</taxon>
        <taxon>Leotiomycetes</taxon>
        <taxon>Erysiphales</taxon>
        <taxon>Erysiphaceae</taxon>
        <taxon>Erysiphe</taxon>
    </lineage>
</organism>
<evidence type="ECO:0000313" key="9">
    <source>
        <dbReference type="EMBL" id="KHJ32754.1"/>
    </source>
</evidence>
<dbReference type="STRING" id="52586.A0A0B1P7X6"/>
<comment type="similarity">
    <text evidence="2">Belongs to the mitochondrion-specific ribosomal protein mS29 family.</text>
</comment>
<dbReference type="OMA" id="ESNCTIH"/>
<evidence type="ECO:0000256" key="5">
    <source>
        <dbReference type="ARBA" id="ARBA00023128"/>
    </source>
</evidence>
<sequence length="535" mass="60230">MRLHYLQPNVRNKAPEMLFLSGLPNQCNLIYAFPILFPRYPITLLGTKGNVSFSTATILSAERNAPPARGTNTLRIAKKDVVRDKGKPPAVGERKNYRKRIVLSNSNALDVTLPALNKRTIYELVQKPFIEKNLDLKSRSAYKQNKKDERDQDIDLKTTHSKPRDLEQKLMASVVGLSNETTDSLRALKAFKITQSWELFKQPGILIREHSKILSDRLLQAQEQKTTVRMVIDGVKGSGKSMMLLHAMATALVNDWVVIHIPEAQDITNAVTDYAPIPNSNLFSQNTLIAELLDIIAKANSKVLKTMKVKEAHPAILASLESNCTIHRLCELGAREPEFAWPFFQNFWSEITREGNPPIMICLDGLSHILKYSLYLRPDLSYIHSQDLAIIRHFTDYLSGVKTVPNGGAFLAATNRSHAPVSQSLELAIKRSDDEAANRKLSQHDPYEKNYDSRSDKMLADVEIFKLGGLSKNETRGFLEYWAKSGLLRSRIDEKTVTEKWVLGGHGIAGEIQRELLVRPYASQSIQYARSTSIA</sequence>
<evidence type="ECO:0000256" key="8">
    <source>
        <dbReference type="SAM" id="MobiDB-lite"/>
    </source>
</evidence>
<feature type="region of interest" description="Disordered" evidence="8">
    <location>
        <begin position="141"/>
        <end position="162"/>
    </location>
</feature>
<proteinExistence type="inferred from homology"/>
<dbReference type="Proteomes" id="UP000030854">
    <property type="component" value="Unassembled WGS sequence"/>
</dbReference>
<dbReference type="GO" id="GO:0003735">
    <property type="term" value="F:structural constituent of ribosome"/>
    <property type="evidence" value="ECO:0007669"/>
    <property type="project" value="TreeGrafter"/>
</dbReference>
<evidence type="ECO:0000256" key="4">
    <source>
        <dbReference type="ARBA" id="ARBA00022980"/>
    </source>
</evidence>
<reference evidence="9 10" key="1">
    <citation type="journal article" date="2014" name="BMC Genomics">
        <title>Adaptive genomic structural variation in the grape powdery mildew pathogen, Erysiphe necator.</title>
        <authorList>
            <person name="Jones L."/>
            <person name="Riaz S."/>
            <person name="Morales-Cruz A."/>
            <person name="Amrine K.C."/>
            <person name="McGuire B."/>
            <person name="Gubler W.D."/>
            <person name="Walker M.A."/>
            <person name="Cantu D."/>
        </authorList>
    </citation>
    <scope>NUCLEOTIDE SEQUENCE [LARGE SCALE GENOMIC DNA]</scope>
    <source>
        <strain evidence="10">c</strain>
    </source>
</reference>
<evidence type="ECO:0000256" key="7">
    <source>
        <dbReference type="ARBA" id="ARBA00035140"/>
    </source>
</evidence>
<keyword evidence="5" id="KW-0496">Mitochondrion</keyword>
<dbReference type="PANTHER" id="PTHR12810:SF0">
    <property type="entry name" value="SMALL RIBOSOMAL SUBUNIT PROTEIN MS29"/>
    <property type="match status" value="1"/>
</dbReference>
<dbReference type="Pfam" id="PF10236">
    <property type="entry name" value="DAP3"/>
    <property type="match status" value="1"/>
</dbReference>
<evidence type="ECO:0000256" key="2">
    <source>
        <dbReference type="ARBA" id="ARBA00009863"/>
    </source>
</evidence>
<keyword evidence="4 9" id="KW-0689">Ribosomal protein</keyword>
<dbReference type="InterPro" id="IPR019368">
    <property type="entry name" value="Ribosomal_mS29"/>
</dbReference>
<dbReference type="PANTHER" id="PTHR12810">
    <property type="entry name" value="MITOCHONDRIAL 28S RIBOSOMAL PROTEIN S29"/>
    <property type="match status" value="1"/>
</dbReference>
<evidence type="ECO:0000256" key="3">
    <source>
        <dbReference type="ARBA" id="ARBA00022946"/>
    </source>
</evidence>
<comment type="caution">
    <text evidence="9">The sequence shown here is derived from an EMBL/GenBank/DDBJ whole genome shotgun (WGS) entry which is preliminary data.</text>
</comment>
<protein>
    <recommendedName>
        <fullName evidence="7">Small ribosomal subunit protein mS29</fullName>
    </recommendedName>
</protein>
<dbReference type="AlphaFoldDB" id="A0A0B1P7X6"/>
<name>A0A0B1P7X6_UNCNE</name>
<dbReference type="GO" id="GO:0005763">
    <property type="term" value="C:mitochondrial small ribosomal subunit"/>
    <property type="evidence" value="ECO:0007669"/>
    <property type="project" value="TreeGrafter"/>
</dbReference>
<accession>A0A0B1P7X6</accession>
<keyword evidence="6" id="KW-0687">Ribonucleoprotein</keyword>